<keyword evidence="1" id="KW-1133">Transmembrane helix</keyword>
<reference evidence="2" key="1">
    <citation type="submission" date="2014-03" db="EMBL/GenBank/DDBJ databases">
        <authorList>
            <person name="Genoscope - CEA"/>
        </authorList>
    </citation>
    <scope>NUCLEOTIDE SEQUENCE [LARGE SCALE GENOMIC DNA]</scope>
    <source>
        <strain evidence="2">CF27</strain>
    </source>
</reference>
<dbReference type="Proteomes" id="UP000193925">
    <property type="component" value="Chromosome AFERRI"/>
</dbReference>
<keyword evidence="4" id="KW-1185">Reference proteome</keyword>
<organism evidence="2">
    <name type="scientific">Acidithiobacillus ferrivorans</name>
    <dbReference type="NCBI Taxonomy" id="160808"/>
    <lineage>
        <taxon>Bacteria</taxon>
        <taxon>Pseudomonadati</taxon>
        <taxon>Pseudomonadota</taxon>
        <taxon>Acidithiobacillia</taxon>
        <taxon>Acidithiobacillales</taxon>
        <taxon>Acidithiobacillaceae</taxon>
        <taxon>Acidithiobacillus</taxon>
    </lineage>
</organism>
<keyword evidence="1" id="KW-0472">Membrane</keyword>
<dbReference type="AlphaFoldDB" id="A0A060UU42"/>
<dbReference type="EMBL" id="LT841305">
    <property type="protein sequence ID" value="SMH64740.1"/>
    <property type="molecule type" value="Genomic_DNA"/>
</dbReference>
<accession>A0A060UU42</accession>
<evidence type="ECO:0000313" key="2">
    <source>
        <dbReference type="EMBL" id="CDQ12132.1"/>
    </source>
</evidence>
<keyword evidence="1" id="KW-0812">Transmembrane</keyword>
<proteinExistence type="predicted"/>
<evidence type="ECO:0000256" key="1">
    <source>
        <dbReference type="SAM" id="Phobius"/>
    </source>
</evidence>
<dbReference type="EMBL" id="CCCS020000078">
    <property type="protein sequence ID" value="CDQ12132.1"/>
    <property type="molecule type" value="Genomic_DNA"/>
</dbReference>
<feature type="transmembrane region" description="Helical" evidence="1">
    <location>
        <begin position="136"/>
        <end position="162"/>
    </location>
</feature>
<reference evidence="2" key="2">
    <citation type="submission" date="2014-07" db="EMBL/GenBank/DDBJ databases">
        <title>Initial genome analysis of the psychrotolerant acidophile Acidithiobacillus ferrivorans CF27: insights into iron and sulfur oxidation pathways and into biofilm formation.</title>
        <authorList>
            <person name="Talla E."/>
            <person name="Hedrich S."/>
            <person name="Mangenot S."/>
            <person name="Ji B."/>
            <person name="Johnson D.B."/>
            <person name="Barbe V."/>
            <person name="Bonnefoy V."/>
        </authorList>
    </citation>
    <scope>NUCLEOTIDE SEQUENCE [LARGE SCALE GENOMIC DNA]</scope>
    <source>
        <strain evidence="2">CF27</strain>
    </source>
</reference>
<evidence type="ECO:0000313" key="3">
    <source>
        <dbReference type="EMBL" id="SMH64740.1"/>
    </source>
</evidence>
<gene>
    <name evidence="3" type="ORF">AFERRI_10774</name>
    <name evidence="2" type="ORF">AFERRI_80081</name>
</gene>
<evidence type="ECO:0000313" key="4">
    <source>
        <dbReference type="Proteomes" id="UP000193925"/>
    </source>
</evidence>
<feature type="transmembrane region" description="Helical" evidence="1">
    <location>
        <begin position="56"/>
        <end position="74"/>
    </location>
</feature>
<protein>
    <submittedName>
        <fullName evidence="2">Uncharacterized protein</fullName>
    </submittedName>
</protein>
<reference evidence="3 4" key="3">
    <citation type="submission" date="2017-03" db="EMBL/GenBank/DDBJ databases">
        <authorList>
            <person name="Regsiter A."/>
            <person name="William W."/>
        </authorList>
    </citation>
    <scope>NUCLEOTIDE SEQUENCE [LARGE SCALE GENOMIC DNA]</scope>
    <source>
        <strain evidence="3">PRJEB5721</strain>
    </source>
</reference>
<name>A0A060UU42_9PROT</name>
<feature type="transmembrane region" description="Helical" evidence="1">
    <location>
        <begin position="80"/>
        <end position="96"/>
    </location>
</feature>
<dbReference type="RefSeq" id="WP_035195570.1">
    <property type="nucleotide sequence ID" value="NZ_CCCS020000078.1"/>
</dbReference>
<sequence length="193" mass="21692">MLAPYPTYFNSPAFNNMHNPLFDAYIYFDTQETIHGFLFPFLLSALVMFAYRKSWTWEVTTALIAAMAVAWTTAYMGHTGLHTFPIEVFFLAVLAWRKKGEPFPLMLGYAFAFYTALSSDVIHGVLHPADGMWQTWYWGIGGAGFHDGLFMAPIFGLFAVLLTRFGKWLAIVLEGINDRAHALQVVSSGDSDV</sequence>
<feature type="transmembrane region" description="Helical" evidence="1">
    <location>
        <begin position="103"/>
        <end position="124"/>
    </location>
</feature>
<feature type="transmembrane region" description="Helical" evidence="1">
    <location>
        <begin position="33"/>
        <end position="51"/>
    </location>
</feature>